<dbReference type="EMBL" id="JBHSQJ010000102">
    <property type="protein sequence ID" value="MFC5910144.1"/>
    <property type="molecule type" value="Genomic_DNA"/>
</dbReference>
<name>A0ABW1G932_9ACTN</name>
<keyword evidence="2" id="KW-0547">Nucleotide-binding</keyword>
<protein>
    <submittedName>
        <fullName evidence="2">ATP-binding protein</fullName>
    </submittedName>
</protein>
<gene>
    <name evidence="2" type="ORF">ACFP3V_23355</name>
</gene>
<feature type="signal peptide" evidence="1">
    <location>
        <begin position="1"/>
        <end position="18"/>
    </location>
</feature>
<keyword evidence="2" id="KW-0067">ATP-binding</keyword>
<organism evidence="2 3">
    <name type="scientific">Streptacidiphilus monticola</name>
    <dbReference type="NCBI Taxonomy" id="2161674"/>
    <lineage>
        <taxon>Bacteria</taxon>
        <taxon>Bacillati</taxon>
        <taxon>Actinomycetota</taxon>
        <taxon>Actinomycetes</taxon>
        <taxon>Kitasatosporales</taxon>
        <taxon>Streptomycetaceae</taxon>
        <taxon>Streptacidiphilus</taxon>
    </lineage>
</organism>
<keyword evidence="1" id="KW-0732">Signal</keyword>
<keyword evidence="3" id="KW-1185">Reference proteome</keyword>
<dbReference type="Proteomes" id="UP001596174">
    <property type="component" value="Unassembled WGS sequence"/>
</dbReference>
<evidence type="ECO:0000313" key="3">
    <source>
        <dbReference type="Proteomes" id="UP001596174"/>
    </source>
</evidence>
<comment type="caution">
    <text evidence="2">The sequence shown here is derived from an EMBL/GenBank/DDBJ whole genome shotgun (WGS) entry which is preliminary data.</text>
</comment>
<proteinExistence type="predicted"/>
<sequence>MALLFVLSLFGAAPRAGADTPPVGSCDNSWVCVTVGTGASPGSSTGGGGGSGGGGNACRYGGQIVPCYLPGVGVLDSSDGCYYSVAQPQPPAGDPAWQGHPVTDGAVYIRTCPLQGGNGVAAVWRAAPPDPGPKVTPGELAHLAVAKLKLQPSQPATAPDAAHSAVVGADVWLWLRQTPDSYADRDHPLTVTAAVPGLSVTAQVWTSGVDWQMGDGAVVHCAGAGTPYSADQAARPSPDCGYRYTRPSAGVPGQQYQIDATVAWHVHWTSSDGAAGDFDMDPVLGQATGLTVEELQVLNH</sequence>
<evidence type="ECO:0000256" key="1">
    <source>
        <dbReference type="SAM" id="SignalP"/>
    </source>
</evidence>
<dbReference type="RefSeq" id="WP_380586787.1">
    <property type="nucleotide sequence ID" value="NZ_JBHSQJ010000102.1"/>
</dbReference>
<dbReference type="GO" id="GO:0005524">
    <property type="term" value="F:ATP binding"/>
    <property type="evidence" value="ECO:0007669"/>
    <property type="project" value="UniProtKB-KW"/>
</dbReference>
<evidence type="ECO:0000313" key="2">
    <source>
        <dbReference type="EMBL" id="MFC5910144.1"/>
    </source>
</evidence>
<reference evidence="3" key="1">
    <citation type="journal article" date="2019" name="Int. J. Syst. Evol. Microbiol.">
        <title>The Global Catalogue of Microorganisms (GCM) 10K type strain sequencing project: providing services to taxonomists for standard genome sequencing and annotation.</title>
        <authorList>
            <consortium name="The Broad Institute Genomics Platform"/>
            <consortium name="The Broad Institute Genome Sequencing Center for Infectious Disease"/>
            <person name="Wu L."/>
            <person name="Ma J."/>
        </authorList>
    </citation>
    <scope>NUCLEOTIDE SEQUENCE [LARGE SCALE GENOMIC DNA]</scope>
    <source>
        <strain evidence="3">JCM 4816</strain>
    </source>
</reference>
<feature type="chain" id="PRO_5046321497" evidence="1">
    <location>
        <begin position="19"/>
        <end position="300"/>
    </location>
</feature>
<accession>A0ABW1G932</accession>